<dbReference type="Proteomes" id="UP001500731">
    <property type="component" value="Unassembled WGS sequence"/>
</dbReference>
<protein>
    <submittedName>
        <fullName evidence="1">Uncharacterized protein</fullName>
    </submittedName>
</protein>
<organism evidence="1 2">
    <name type="scientific">Microbacterium panaciterrae</name>
    <dbReference type="NCBI Taxonomy" id="985759"/>
    <lineage>
        <taxon>Bacteria</taxon>
        <taxon>Bacillati</taxon>
        <taxon>Actinomycetota</taxon>
        <taxon>Actinomycetes</taxon>
        <taxon>Micrococcales</taxon>
        <taxon>Microbacteriaceae</taxon>
        <taxon>Microbacterium</taxon>
    </lineage>
</organism>
<keyword evidence="2" id="KW-1185">Reference proteome</keyword>
<evidence type="ECO:0000313" key="1">
    <source>
        <dbReference type="EMBL" id="GAA4481333.1"/>
    </source>
</evidence>
<dbReference type="RefSeq" id="WP_345184917.1">
    <property type="nucleotide sequence ID" value="NZ_BAABGP010000007.1"/>
</dbReference>
<proteinExistence type="predicted"/>
<sequence>MTVPIPDLGSSPAPAPQTPTQIEQIRLSIADQAWRQVLLQYPAALRPPVAFGGYITDAAEVSVMSQCYSEHGVPIANGYPAGAKKGDPPTSVGADASDEQEAIGAWLCNAEHPYRPTPPPTPQQLEYLYDYLTEFLVPCYEANGITEPPAPSRADFVAKWPHQNWYPADGAGMDGDKAAAITKACPLPK</sequence>
<name>A0ABP8P6V1_9MICO</name>
<evidence type="ECO:0000313" key="2">
    <source>
        <dbReference type="Proteomes" id="UP001500731"/>
    </source>
</evidence>
<comment type="caution">
    <text evidence="1">The sequence shown here is derived from an EMBL/GenBank/DDBJ whole genome shotgun (WGS) entry which is preliminary data.</text>
</comment>
<reference evidence="2" key="1">
    <citation type="journal article" date="2019" name="Int. J. Syst. Evol. Microbiol.">
        <title>The Global Catalogue of Microorganisms (GCM) 10K type strain sequencing project: providing services to taxonomists for standard genome sequencing and annotation.</title>
        <authorList>
            <consortium name="The Broad Institute Genomics Platform"/>
            <consortium name="The Broad Institute Genome Sequencing Center for Infectious Disease"/>
            <person name="Wu L."/>
            <person name="Ma J."/>
        </authorList>
    </citation>
    <scope>NUCLEOTIDE SEQUENCE [LARGE SCALE GENOMIC DNA]</scope>
    <source>
        <strain evidence="2">JCM 17839</strain>
    </source>
</reference>
<accession>A0ABP8P6V1</accession>
<gene>
    <name evidence="1" type="ORF">GCM10023171_09660</name>
</gene>
<dbReference type="EMBL" id="BAABGP010000007">
    <property type="protein sequence ID" value="GAA4481333.1"/>
    <property type="molecule type" value="Genomic_DNA"/>
</dbReference>